<evidence type="ECO:0000256" key="3">
    <source>
        <dbReference type="ARBA" id="ARBA00023163"/>
    </source>
</evidence>
<dbReference type="NCBIfam" id="NF033644">
    <property type="entry name" value="antiterm_UpxY"/>
    <property type="match status" value="1"/>
</dbReference>
<accession>A0ABQ1SHQ8</accession>
<dbReference type="InterPro" id="IPR006645">
    <property type="entry name" value="NGN-like_dom"/>
</dbReference>
<dbReference type="Gene3D" id="3.30.70.940">
    <property type="entry name" value="NusG, N-terminal domain"/>
    <property type="match status" value="1"/>
</dbReference>
<proteinExistence type="predicted"/>
<dbReference type="InterPro" id="IPR036735">
    <property type="entry name" value="NGN_dom_sf"/>
</dbReference>
<dbReference type="CDD" id="cd09895">
    <property type="entry name" value="NGN_SP_UpxY"/>
    <property type="match status" value="1"/>
</dbReference>
<sequence>MNTYFCVKLTTLKIIEKEDEQWLVLYTKPNTSRNLAKQLNTAGIEAYCPTKTEVRQWSDRKKKVQVPVLPSMILVKAKPSNRQIVFEFNGALRFLFWAKKPAIVSEREVEALRDSLEKPNVVSAEVEAIKPGQKIDLSELGFEGQEGNVKYVSGNKCWVILESLGFVVKVNLSKEENTKQKAK</sequence>
<organism evidence="5 6">
    <name type="scientific">Psychroflexus planctonicus</name>
    <dbReference type="NCBI Taxonomy" id="1526575"/>
    <lineage>
        <taxon>Bacteria</taxon>
        <taxon>Pseudomonadati</taxon>
        <taxon>Bacteroidota</taxon>
        <taxon>Flavobacteriia</taxon>
        <taxon>Flavobacteriales</taxon>
        <taxon>Flavobacteriaceae</taxon>
        <taxon>Psychroflexus</taxon>
    </lineage>
</organism>
<dbReference type="Pfam" id="PF02357">
    <property type="entry name" value="NusG"/>
    <property type="match status" value="1"/>
</dbReference>
<dbReference type="PANTHER" id="PTHR30265">
    <property type="entry name" value="RHO-INTERACTING TRANSCRIPTION TERMINATION FACTOR NUSG"/>
    <property type="match status" value="1"/>
</dbReference>
<keyword evidence="3" id="KW-0804">Transcription</keyword>
<keyword evidence="6" id="KW-1185">Reference proteome</keyword>
<reference evidence="6" key="1">
    <citation type="journal article" date="2019" name="Int. J. Syst. Evol. Microbiol.">
        <title>The Global Catalogue of Microorganisms (GCM) 10K type strain sequencing project: providing services to taxonomists for standard genome sequencing and annotation.</title>
        <authorList>
            <consortium name="The Broad Institute Genomics Platform"/>
            <consortium name="The Broad Institute Genome Sequencing Center for Infectious Disease"/>
            <person name="Wu L."/>
            <person name="Ma J."/>
        </authorList>
    </citation>
    <scope>NUCLEOTIDE SEQUENCE [LARGE SCALE GENOMIC DNA]</scope>
    <source>
        <strain evidence="6">CGMCC 1.12931</strain>
    </source>
</reference>
<keyword evidence="1" id="KW-0889">Transcription antitermination</keyword>
<dbReference type="Proteomes" id="UP000599179">
    <property type="component" value="Unassembled WGS sequence"/>
</dbReference>
<dbReference type="InterPro" id="IPR043425">
    <property type="entry name" value="NusG-like"/>
</dbReference>
<evidence type="ECO:0000313" key="6">
    <source>
        <dbReference type="Proteomes" id="UP000599179"/>
    </source>
</evidence>
<dbReference type="PANTHER" id="PTHR30265:SF4">
    <property type="entry name" value="KOW MOTIF FAMILY PROTEIN, EXPRESSED"/>
    <property type="match status" value="1"/>
</dbReference>
<name>A0ABQ1SHQ8_9FLAO</name>
<keyword evidence="2" id="KW-0805">Transcription regulation</keyword>
<evidence type="ECO:0000256" key="1">
    <source>
        <dbReference type="ARBA" id="ARBA00022814"/>
    </source>
</evidence>
<dbReference type="RefSeq" id="WP_229731883.1">
    <property type="nucleotide sequence ID" value="NZ_BMGM01000009.1"/>
</dbReference>
<dbReference type="SMART" id="SM00738">
    <property type="entry name" value="NGN"/>
    <property type="match status" value="1"/>
</dbReference>
<feature type="domain" description="NusG-like N-terminal" evidence="4">
    <location>
        <begin position="19"/>
        <end position="116"/>
    </location>
</feature>
<evidence type="ECO:0000313" key="5">
    <source>
        <dbReference type="EMBL" id="GGE40030.1"/>
    </source>
</evidence>
<comment type="caution">
    <text evidence="5">The sequence shown here is derived from an EMBL/GenBank/DDBJ whole genome shotgun (WGS) entry which is preliminary data.</text>
</comment>
<dbReference type="SUPFAM" id="SSF82679">
    <property type="entry name" value="N-utilization substance G protein NusG, N-terminal domain"/>
    <property type="match status" value="1"/>
</dbReference>
<protein>
    <submittedName>
        <fullName evidence="5">Transcription antitermination protein NusG</fullName>
    </submittedName>
</protein>
<gene>
    <name evidence="5" type="ORF">GCM10010832_20240</name>
</gene>
<evidence type="ECO:0000256" key="2">
    <source>
        <dbReference type="ARBA" id="ARBA00023015"/>
    </source>
</evidence>
<evidence type="ECO:0000259" key="4">
    <source>
        <dbReference type="SMART" id="SM00738"/>
    </source>
</evidence>
<dbReference type="EMBL" id="BMGM01000009">
    <property type="protein sequence ID" value="GGE40030.1"/>
    <property type="molecule type" value="Genomic_DNA"/>
</dbReference>